<dbReference type="Gene3D" id="3.10.450.40">
    <property type="match status" value="1"/>
</dbReference>
<dbReference type="AlphaFoldDB" id="A0A0C2I4T2"/>
<keyword evidence="3" id="KW-1185">Reference proteome</keyword>
<proteinExistence type="predicted"/>
<dbReference type="InterPro" id="IPR007048">
    <property type="entry name" value="IraD/Gp25-like"/>
</dbReference>
<comment type="caution">
    <text evidence="2">The sequence shown here is derived from an EMBL/GenBank/DDBJ whole genome shotgun (WGS) entry which is preliminary data.</text>
</comment>
<dbReference type="EMBL" id="JXDG01000021">
    <property type="protein sequence ID" value="KIH84221.1"/>
    <property type="molecule type" value="Genomic_DNA"/>
</dbReference>
<dbReference type="OrthoDB" id="9802846at2"/>
<reference evidence="2 3" key="1">
    <citation type="submission" date="2015-01" db="EMBL/GenBank/DDBJ databases">
        <title>Complete genome of Pseudomonas batumici UCM B-321 producer of the batumin antibiotic with strong antistaphilococcal and potential anticancer activity.</title>
        <authorList>
            <person name="Klochko V.V."/>
            <person name="Zelena L.B."/>
            <person name="Elena K.A."/>
            <person name="Reva O.N."/>
        </authorList>
    </citation>
    <scope>NUCLEOTIDE SEQUENCE [LARGE SCALE GENOMIC DNA]</scope>
    <source>
        <strain evidence="2 3">UCM B-321</strain>
    </source>
</reference>
<evidence type="ECO:0000259" key="1">
    <source>
        <dbReference type="Pfam" id="PF04965"/>
    </source>
</evidence>
<feature type="domain" description="IraD/Gp25-like" evidence="1">
    <location>
        <begin position="11"/>
        <end position="99"/>
    </location>
</feature>
<dbReference type="PATRIC" id="fig|226910.6.peg.2011"/>
<accession>A0A0C2I4T2</accession>
<dbReference type="STRING" id="226910.UCMB321_2021"/>
<sequence length="114" mass="12456">MNRETGAAISLPEHIVQSIADILTTRLGTRVMRREYGCLLPELIDQPYNDATRLRAYAATAMGLMLWEPRISVSRVQFLGGNLQGKAVLDLEGTLIDSNEPFSLSIPLQLGGSA</sequence>
<dbReference type="SUPFAM" id="SSF160719">
    <property type="entry name" value="gpW/gp25-like"/>
    <property type="match status" value="1"/>
</dbReference>
<dbReference type="Pfam" id="PF04965">
    <property type="entry name" value="GPW_gp25"/>
    <property type="match status" value="1"/>
</dbReference>
<evidence type="ECO:0000313" key="2">
    <source>
        <dbReference type="EMBL" id="KIH84221.1"/>
    </source>
</evidence>
<organism evidence="2 3">
    <name type="scientific">Pseudomonas batumici</name>
    <dbReference type="NCBI Taxonomy" id="226910"/>
    <lineage>
        <taxon>Bacteria</taxon>
        <taxon>Pseudomonadati</taxon>
        <taxon>Pseudomonadota</taxon>
        <taxon>Gammaproteobacteria</taxon>
        <taxon>Pseudomonadales</taxon>
        <taxon>Pseudomonadaceae</taxon>
        <taxon>Pseudomonas</taxon>
    </lineage>
</organism>
<gene>
    <name evidence="2" type="ORF">UCMB321_2021</name>
</gene>
<protein>
    <submittedName>
        <fullName evidence="2">Phage baseplate assembly protein</fullName>
    </submittedName>
</protein>
<evidence type="ECO:0000313" key="3">
    <source>
        <dbReference type="Proteomes" id="UP000031535"/>
    </source>
</evidence>
<dbReference type="Proteomes" id="UP000031535">
    <property type="component" value="Unassembled WGS sequence"/>
</dbReference>
<name>A0A0C2I4T2_9PSED</name>
<dbReference type="RefSeq" id="WP_040065965.1">
    <property type="nucleotide sequence ID" value="NZ_JXDG01000021.1"/>
</dbReference>